<feature type="region of interest" description="Disordered" evidence="1">
    <location>
        <begin position="1"/>
        <end position="70"/>
    </location>
</feature>
<name>A0A699XTK1_TANCI</name>
<evidence type="ECO:0000256" key="1">
    <source>
        <dbReference type="SAM" id="MobiDB-lite"/>
    </source>
</evidence>
<protein>
    <submittedName>
        <fullName evidence="2">Uncharacterized protein</fullName>
    </submittedName>
</protein>
<organism evidence="2">
    <name type="scientific">Tanacetum cinerariifolium</name>
    <name type="common">Dalmatian daisy</name>
    <name type="synonym">Chrysanthemum cinerariifolium</name>
    <dbReference type="NCBI Taxonomy" id="118510"/>
    <lineage>
        <taxon>Eukaryota</taxon>
        <taxon>Viridiplantae</taxon>
        <taxon>Streptophyta</taxon>
        <taxon>Embryophyta</taxon>
        <taxon>Tracheophyta</taxon>
        <taxon>Spermatophyta</taxon>
        <taxon>Magnoliopsida</taxon>
        <taxon>eudicotyledons</taxon>
        <taxon>Gunneridae</taxon>
        <taxon>Pentapetalae</taxon>
        <taxon>asterids</taxon>
        <taxon>campanulids</taxon>
        <taxon>Asterales</taxon>
        <taxon>Asteraceae</taxon>
        <taxon>Asteroideae</taxon>
        <taxon>Anthemideae</taxon>
        <taxon>Anthemidinae</taxon>
        <taxon>Tanacetum</taxon>
    </lineage>
</organism>
<accession>A0A699XTK1</accession>
<feature type="compositionally biased region" description="Basic and acidic residues" evidence="1">
    <location>
        <begin position="52"/>
        <end position="70"/>
    </location>
</feature>
<comment type="caution">
    <text evidence="2">The sequence shown here is derived from an EMBL/GenBank/DDBJ whole genome shotgun (WGS) entry which is preliminary data.</text>
</comment>
<sequence length="80" mass="8923">ETSQGTFKSQLKSTGKSSQVEETVFKAGDTQGPHNLGEDTGNTDEPPVVNVDPKDWFKKPERPPTPDPELNKCRWLRISL</sequence>
<proteinExistence type="predicted"/>
<gene>
    <name evidence="2" type="ORF">Tci_932230</name>
</gene>
<feature type="non-terminal residue" evidence="2">
    <location>
        <position position="1"/>
    </location>
</feature>
<dbReference type="EMBL" id="BKCJ011875536">
    <property type="protein sequence ID" value="GFD60261.1"/>
    <property type="molecule type" value="Genomic_DNA"/>
</dbReference>
<evidence type="ECO:0000313" key="2">
    <source>
        <dbReference type="EMBL" id="GFD60261.1"/>
    </source>
</evidence>
<feature type="compositionally biased region" description="Polar residues" evidence="1">
    <location>
        <begin position="1"/>
        <end position="21"/>
    </location>
</feature>
<dbReference type="AlphaFoldDB" id="A0A699XTK1"/>
<reference evidence="2" key="1">
    <citation type="journal article" date="2019" name="Sci. Rep.">
        <title>Draft genome of Tanacetum cinerariifolium, the natural source of mosquito coil.</title>
        <authorList>
            <person name="Yamashiro T."/>
            <person name="Shiraishi A."/>
            <person name="Satake H."/>
            <person name="Nakayama K."/>
        </authorList>
    </citation>
    <scope>NUCLEOTIDE SEQUENCE</scope>
</reference>
<feature type="non-terminal residue" evidence="2">
    <location>
        <position position="80"/>
    </location>
</feature>